<dbReference type="AlphaFoldDB" id="A0A1B9DXN3"/>
<evidence type="ECO:0000313" key="3">
    <source>
        <dbReference type="Proteomes" id="UP000093510"/>
    </source>
</evidence>
<gene>
    <name evidence="2" type="ORF">LPBF_10630</name>
</gene>
<evidence type="ECO:0008006" key="4">
    <source>
        <dbReference type="Google" id="ProtNLM"/>
    </source>
</evidence>
<keyword evidence="1" id="KW-0472">Membrane</keyword>
<dbReference type="SUPFAM" id="SSF48695">
    <property type="entry name" value="Multiheme cytochromes"/>
    <property type="match status" value="1"/>
</dbReference>
<reference evidence="2 3" key="1">
    <citation type="submission" date="2016-03" db="EMBL/GenBank/DDBJ databases">
        <authorList>
            <person name="Ploux O."/>
        </authorList>
    </citation>
    <scope>NUCLEOTIDE SEQUENCE [LARGE SCALE GENOMIC DNA]</scope>
    <source>
        <strain evidence="2 3">LPB0076</strain>
    </source>
</reference>
<keyword evidence="3" id="KW-1185">Reference proteome</keyword>
<evidence type="ECO:0000313" key="2">
    <source>
        <dbReference type="EMBL" id="OCB74440.1"/>
    </source>
</evidence>
<dbReference type="EMBL" id="LVEP01000038">
    <property type="protein sequence ID" value="OCB74440.1"/>
    <property type="molecule type" value="Genomic_DNA"/>
</dbReference>
<feature type="transmembrane region" description="Helical" evidence="1">
    <location>
        <begin position="88"/>
        <end position="106"/>
    </location>
</feature>
<sequence>MATTLVHILNNTCPHCHVGKVFDEKNIFLNIGFPKMHPTCSHCHHKFEKEPGYFFGAMYISYGLTVAQAIATYIIAQFFFPVAFDLRIIPIIALVILALASFNIRFSRLLWIYMFKNYSM</sequence>
<comment type="caution">
    <text evidence="2">The sequence shown here is derived from an EMBL/GenBank/DDBJ whole genome shotgun (WGS) entry which is preliminary data.</text>
</comment>
<proteinExistence type="predicted"/>
<dbReference type="InterPro" id="IPR036280">
    <property type="entry name" value="Multihaem_cyt_sf"/>
</dbReference>
<dbReference type="Proteomes" id="UP000093510">
    <property type="component" value="Unassembled WGS sequence"/>
</dbReference>
<dbReference type="STRING" id="1763534.GCA_001831475_00172"/>
<dbReference type="Pfam" id="PF06170">
    <property type="entry name" value="DUF983"/>
    <property type="match status" value="1"/>
</dbReference>
<organism evidence="2 3">
    <name type="scientific">Flavobacterium crassostreae</name>
    <dbReference type="NCBI Taxonomy" id="1763534"/>
    <lineage>
        <taxon>Bacteria</taxon>
        <taxon>Pseudomonadati</taxon>
        <taxon>Bacteroidota</taxon>
        <taxon>Flavobacteriia</taxon>
        <taxon>Flavobacteriales</taxon>
        <taxon>Flavobacteriaceae</taxon>
        <taxon>Flavobacterium</taxon>
    </lineage>
</organism>
<keyword evidence="1" id="KW-1133">Transmembrane helix</keyword>
<name>A0A1B9DXN3_9FLAO</name>
<feature type="transmembrane region" description="Helical" evidence="1">
    <location>
        <begin position="53"/>
        <end position="76"/>
    </location>
</feature>
<keyword evidence="1" id="KW-0812">Transmembrane</keyword>
<dbReference type="InterPro" id="IPR009325">
    <property type="entry name" value="DUF983"/>
</dbReference>
<dbReference type="OrthoDB" id="9790326at2"/>
<protein>
    <recommendedName>
        <fullName evidence="4">DUF983 domain-containing protein</fullName>
    </recommendedName>
</protein>
<accession>A0A1B9DXN3</accession>
<dbReference type="RefSeq" id="WP_066336175.1">
    <property type="nucleotide sequence ID" value="NZ_CP017688.1"/>
</dbReference>
<evidence type="ECO:0000256" key="1">
    <source>
        <dbReference type="SAM" id="Phobius"/>
    </source>
</evidence>